<dbReference type="SMART" id="SM00955">
    <property type="entry name" value="RNB"/>
    <property type="match status" value="1"/>
</dbReference>
<dbReference type="PROSITE" id="PS50126">
    <property type="entry name" value="S1"/>
    <property type="match status" value="1"/>
</dbReference>
<keyword evidence="11" id="KW-1185">Reference proteome</keyword>
<dbReference type="Pfam" id="PF00575">
    <property type="entry name" value="S1"/>
    <property type="match status" value="1"/>
</dbReference>
<keyword evidence="4 7" id="KW-0378">Hydrolase</keyword>
<keyword evidence="6 7" id="KW-0694">RNA-binding</keyword>
<dbReference type="InterPro" id="IPR022966">
    <property type="entry name" value="RNase_II/R_CS"/>
</dbReference>
<feature type="region of interest" description="Disordered" evidence="8">
    <location>
        <begin position="738"/>
        <end position="779"/>
    </location>
</feature>
<dbReference type="InterPro" id="IPR040476">
    <property type="entry name" value="CSD2"/>
</dbReference>
<dbReference type="PANTHER" id="PTHR23355:SF9">
    <property type="entry name" value="DIS3-LIKE EXONUCLEASE 2"/>
    <property type="match status" value="1"/>
</dbReference>
<evidence type="ECO:0000256" key="2">
    <source>
        <dbReference type="ARBA" id="ARBA00022490"/>
    </source>
</evidence>
<gene>
    <name evidence="7 10" type="primary">rnr</name>
    <name evidence="10" type="ORF">OCOJLMKI_4241</name>
</gene>
<proteinExistence type="inferred from homology"/>
<dbReference type="InterPro" id="IPR050180">
    <property type="entry name" value="RNR_Ribonuclease"/>
</dbReference>
<evidence type="ECO:0000259" key="9">
    <source>
        <dbReference type="PROSITE" id="PS50126"/>
    </source>
</evidence>
<dbReference type="EMBL" id="BPQP01000074">
    <property type="protein sequence ID" value="GJD97013.1"/>
    <property type="molecule type" value="Genomic_DNA"/>
</dbReference>
<dbReference type="SUPFAM" id="SSF50249">
    <property type="entry name" value="Nucleic acid-binding proteins"/>
    <property type="match status" value="2"/>
</dbReference>
<accession>A0ABQ4S1L6</accession>
<keyword evidence="2 7" id="KW-0963">Cytoplasm</keyword>
<dbReference type="CDD" id="cd04471">
    <property type="entry name" value="S1_RNase_R"/>
    <property type="match status" value="1"/>
</dbReference>
<protein>
    <recommendedName>
        <fullName evidence="7">Ribonuclease R</fullName>
        <shortName evidence="7">RNase R</shortName>
        <ecNumber evidence="7">3.1.13.1</ecNumber>
    </recommendedName>
</protein>
<keyword evidence="3 7" id="KW-0540">Nuclease</keyword>
<name>A0ABQ4S1L6_9HYPH</name>
<dbReference type="Pfam" id="PF00773">
    <property type="entry name" value="RNB"/>
    <property type="match status" value="1"/>
</dbReference>
<evidence type="ECO:0000256" key="3">
    <source>
        <dbReference type="ARBA" id="ARBA00022722"/>
    </source>
</evidence>
<dbReference type="InterPro" id="IPR001900">
    <property type="entry name" value="RNase_II/R"/>
</dbReference>
<evidence type="ECO:0000256" key="5">
    <source>
        <dbReference type="ARBA" id="ARBA00022839"/>
    </source>
</evidence>
<dbReference type="InterPro" id="IPR011805">
    <property type="entry name" value="RNase_R"/>
</dbReference>
<comment type="catalytic activity">
    <reaction evidence="1 7">
        <text>Exonucleolytic cleavage in the 3'- to 5'-direction to yield nucleoside 5'-phosphates.</text>
        <dbReference type="EC" id="3.1.13.1"/>
    </reaction>
</comment>
<evidence type="ECO:0000313" key="10">
    <source>
        <dbReference type="EMBL" id="GJD97013.1"/>
    </source>
</evidence>
<evidence type="ECO:0000313" key="11">
    <source>
        <dbReference type="Proteomes" id="UP001055125"/>
    </source>
</evidence>
<comment type="similarity">
    <text evidence="7">Belongs to the RNR ribonuclease family. RNase R subfamily.</text>
</comment>
<evidence type="ECO:0000256" key="7">
    <source>
        <dbReference type="HAMAP-Rule" id="MF_01895"/>
    </source>
</evidence>
<evidence type="ECO:0000256" key="4">
    <source>
        <dbReference type="ARBA" id="ARBA00022801"/>
    </source>
</evidence>
<reference evidence="10" key="1">
    <citation type="journal article" date="2021" name="Front. Microbiol.">
        <title>Comprehensive Comparative Genomics and Phenotyping of Methylobacterium Species.</title>
        <authorList>
            <person name="Alessa O."/>
            <person name="Ogura Y."/>
            <person name="Fujitani Y."/>
            <person name="Takami H."/>
            <person name="Hayashi T."/>
            <person name="Sahin N."/>
            <person name="Tani A."/>
        </authorList>
    </citation>
    <scope>NUCLEOTIDE SEQUENCE</scope>
    <source>
        <strain evidence="10">DSM 19015</strain>
    </source>
</reference>
<dbReference type="PANTHER" id="PTHR23355">
    <property type="entry name" value="RIBONUCLEASE"/>
    <property type="match status" value="1"/>
</dbReference>
<organism evidence="10 11">
    <name type="scientific">Methylobacterium iners</name>
    <dbReference type="NCBI Taxonomy" id="418707"/>
    <lineage>
        <taxon>Bacteria</taxon>
        <taxon>Pseudomonadati</taxon>
        <taxon>Pseudomonadota</taxon>
        <taxon>Alphaproteobacteria</taxon>
        <taxon>Hyphomicrobiales</taxon>
        <taxon>Methylobacteriaceae</taxon>
        <taxon>Methylobacterium</taxon>
    </lineage>
</organism>
<dbReference type="Proteomes" id="UP001055125">
    <property type="component" value="Unassembled WGS sequence"/>
</dbReference>
<keyword evidence="5 7" id="KW-0269">Exonuclease</keyword>
<dbReference type="InterPro" id="IPR004476">
    <property type="entry name" value="RNase_II/RNase_R"/>
</dbReference>
<feature type="domain" description="S1 motif" evidence="9">
    <location>
        <begin position="655"/>
        <end position="736"/>
    </location>
</feature>
<dbReference type="InterPro" id="IPR003029">
    <property type="entry name" value="S1_domain"/>
</dbReference>
<evidence type="ECO:0000256" key="6">
    <source>
        <dbReference type="ARBA" id="ARBA00022884"/>
    </source>
</evidence>
<dbReference type="InterPro" id="IPR012340">
    <property type="entry name" value="NA-bd_OB-fold"/>
</dbReference>
<comment type="subcellular location">
    <subcellularLocation>
        <location evidence="7">Cytoplasm</location>
    </subcellularLocation>
</comment>
<dbReference type="HAMAP" id="MF_01895">
    <property type="entry name" value="RNase_R"/>
    <property type="match status" value="1"/>
</dbReference>
<comment type="caution">
    <text evidence="10">The sequence shown here is derived from an EMBL/GenBank/DDBJ whole genome shotgun (WGS) entry which is preliminary data.</text>
</comment>
<dbReference type="PROSITE" id="PS01175">
    <property type="entry name" value="RIBONUCLEASE_II"/>
    <property type="match status" value="1"/>
</dbReference>
<dbReference type="Pfam" id="PF17876">
    <property type="entry name" value="CSD2"/>
    <property type="match status" value="1"/>
</dbReference>
<dbReference type="NCBIfam" id="TIGR02063">
    <property type="entry name" value="RNase_R"/>
    <property type="match status" value="1"/>
</dbReference>
<reference evidence="10" key="2">
    <citation type="submission" date="2021-08" db="EMBL/GenBank/DDBJ databases">
        <authorList>
            <person name="Tani A."/>
            <person name="Ola A."/>
            <person name="Ogura Y."/>
            <person name="Katsura K."/>
            <person name="Hayashi T."/>
        </authorList>
    </citation>
    <scope>NUCLEOTIDE SEQUENCE</scope>
    <source>
        <strain evidence="10">DSM 19015</strain>
    </source>
</reference>
<dbReference type="SMART" id="SM00316">
    <property type="entry name" value="S1"/>
    <property type="match status" value="1"/>
</dbReference>
<dbReference type="EC" id="3.1.13.1" evidence="7"/>
<comment type="function">
    <text evidence="7">3'-5' exoribonuclease that releases 5'-nucleoside monophosphates and is involved in maturation of structured RNAs.</text>
</comment>
<feature type="region of interest" description="Disordered" evidence="8">
    <location>
        <begin position="118"/>
        <end position="140"/>
    </location>
</feature>
<dbReference type="NCBIfam" id="TIGR00358">
    <property type="entry name" value="3_prime_RNase"/>
    <property type="match status" value="1"/>
</dbReference>
<evidence type="ECO:0000256" key="1">
    <source>
        <dbReference type="ARBA" id="ARBA00001849"/>
    </source>
</evidence>
<sequence length="779" mass="84159">MSAPLPAQRAHPLAKRIAKPVREPALPSREQILAFIAESTDKVGKREIAQAFGLKGSDKIELKRILKEIEAEGAIERGRGGLAPSGRLPPVVLADINGRDRDGEFLAVPAEWDAAKGPAPKIHVSSPRAGRKSGRPAPGLNDRVLLRVEPTDGGRYAGRVIKVIGKNKAEAIGIYRAGPKGGRIIPVEKRAQGREIEIPAGEEGEARDGDLVSVTVQRETRFGLPQGRVSQRLGSLGSEKAVSLIALHLHHIPHVFSADTLAEADAVKPAGAKGREDWRDEPLLTIDPPDAKDHDDAVMALPDADPENPGGFVVTVAIADVAAYVRPGSGLDREALMRGNSVYFPDRVVPMLPERISNDLCSLREGEDRPALAVRLTIGADGVKRRHSFHRVVMRSRAKLAYAQAQAAIDGHPDEKTGPLLEPVLRPLWAAYAALKAARDKRGPLALDLPERKVLLTPDGAVDRVIVPARLDAHRLIEEFMIQANVAAAETLEAAKQPLIYRVHDEPALEKMRALGEVLASIGIKLPKEGALRPALFNRILGSVAETEHATFINEVVLRSQAQAVYAAQNLGHFGLNLRRYAHFTSPIRRYADLIVHRALISACRLGKDGLSSDVTVGMLDGIGEQISAAERRAMAAERETIDRLIAHHLADRVGATFNGQISGVTRSGLFIKLDETGADGFVPISTLGAEYYRHDESRHALVGERSGETHRLGDRVEVKLVEAAAVAGALRFELLSEGQSRPQQAGGRDKGRPGPRRGVPGRPPGIRNSGSRHRGARR</sequence>
<dbReference type="Gene3D" id="2.40.50.140">
    <property type="entry name" value="Nucleic acid-binding proteins"/>
    <property type="match status" value="1"/>
</dbReference>
<evidence type="ECO:0000256" key="8">
    <source>
        <dbReference type="SAM" id="MobiDB-lite"/>
    </source>
</evidence>